<organism evidence="2 3">
    <name type="scientific">Clunio marinus</name>
    <dbReference type="NCBI Taxonomy" id="568069"/>
    <lineage>
        <taxon>Eukaryota</taxon>
        <taxon>Metazoa</taxon>
        <taxon>Ecdysozoa</taxon>
        <taxon>Arthropoda</taxon>
        <taxon>Hexapoda</taxon>
        <taxon>Insecta</taxon>
        <taxon>Pterygota</taxon>
        <taxon>Neoptera</taxon>
        <taxon>Endopterygota</taxon>
        <taxon>Diptera</taxon>
        <taxon>Nematocera</taxon>
        <taxon>Chironomoidea</taxon>
        <taxon>Chironomidae</taxon>
        <taxon>Clunio</taxon>
    </lineage>
</organism>
<proteinExistence type="predicted"/>
<keyword evidence="3" id="KW-1185">Reference proteome</keyword>
<name>A0A1J1HS25_9DIPT</name>
<keyword evidence="1" id="KW-1133">Transmembrane helix</keyword>
<dbReference type="STRING" id="568069.A0A1J1HS25"/>
<reference evidence="2 3" key="1">
    <citation type="submission" date="2015-04" db="EMBL/GenBank/DDBJ databases">
        <authorList>
            <person name="Syromyatnikov M.Y."/>
            <person name="Popov V.N."/>
        </authorList>
    </citation>
    <scope>NUCLEOTIDE SEQUENCE [LARGE SCALE GENOMIC DNA]</scope>
</reference>
<feature type="transmembrane region" description="Helical" evidence="1">
    <location>
        <begin position="81"/>
        <end position="100"/>
    </location>
</feature>
<sequence length="299" mass="34100">MYTQNNPNSLLSLFADVLVSLSFDSLNPFLSATSDKDSHLKNFRVMRKTFSHIEQSRGMFHRKKTFVGFEHNNKHLKCSETFLFVSVRLGVIITSSMVILQELGVFTYYFINEPEDFEEIAKNIQQKDDDTASNPTEVRLVGLGFSGLLIVASIMNIIASLKIWKWLSIPFIILQFIRLITLLGYHIMLMMILKKQLNLGVLIVACCAGGFLILFLGYLWACSLAFFEIVGIVNSKEYQSLVLPSSSTPATAKIQRNFNVKKTSNIKPFNNNIKNERVVSMGMFLNDFSEFNKRPRFAY</sequence>
<feature type="transmembrane region" description="Helical" evidence="1">
    <location>
        <begin position="140"/>
        <end position="159"/>
    </location>
</feature>
<evidence type="ECO:0000313" key="3">
    <source>
        <dbReference type="Proteomes" id="UP000183832"/>
    </source>
</evidence>
<keyword evidence="1" id="KW-0472">Membrane</keyword>
<feature type="transmembrane region" description="Helical" evidence="1">
    <location>
        <begin position="199"/>
        <end position="227"/>
    </location>
</feature>
<feature type="transmembrane region" description="Helical" evidence="1">
    <location>
        <begin position="171"/>
        <end position="193"/>
    </location>
</feature>
<dbReference type="OrthoDB" id="8062551at2759"/>
<dbReference type="AlphaFoldDB" id="A0A1J1HS25"/>
<evidence type="ECO:0000256" key="1">
    <source>
        <dbReference type="SAM" id="Phobius"/>
    </source>
</evidence>
<keyword evidence="1" id="KW-0812">Transmembrane</keyword>
<gene>
    <name evidence="2" type="primary">putative GD22638</name>
    <name evidence="2" type="ORF">CLUMA_CG004545</name>
</gene>
<dbReference type="Proteomes" id="UP000183832">
    <property type="component" value="Unassembled WGS sequence"/>
</dbReference>
<protein>
    <submittedName>
        <fullName evidence="2">CLUMA_CG004545, isoform A</fullName>
    </submittedName>
</protein>
<evidence type="ECO:0000313" key="2">
    <source>
        <dbReference type="EMBL" id="CRK90855.1"/>
    </source>
</evidence>
<dbReference type="EMBL" id="CVRI01000020">
    <property type="protein sequence ID" value="CRK90855.1"/>
    <property type="molecule type" value="Genomic_DNA"/>
</dbReference>
<accession>A0A1J1HS25</accession>